<keyword evidence="2" id="KW-1185">Reference proteome</keyword>
<evidence type="ECO:0000313" key="2">
    <source>
        <dbReference type="Proteomes" id="UP000319383"/>
    </source>
</evidence>
<proteinExistence type="predicted"/>
<dbReference type="Proteomes" id="UP000319383">
    <property type="component" value="Chromosome"/>
</dbReference>
<dbReference type="InterPro" id="IPR036388">
    <property type="entry name" value="WH-like_DNA-bd_sf"/>
</dbReference>
<dbReference type="SUPFAM" id="SSF46785">
    <property type="entry name" value="Winged helix' DNA-binding domain"/>
    <property type="match status" value="1"/>
</dbReference>
<dbReference type="OrthoDB" id="5570695at2"/>
<accession>A0A517ZLY1</accession>
<dbReference type="RefSeq" id="WP_145424800.1">
    <property type="nucleotide sequence ID" value="NZ_CAXBED010000097.1"/>
</dbReference>
<dbReference type="AlphaFoldDB" id="A0A517ZLY1"/>
<name>A0A517ZLY1_9PLAN</name>
<evidence type="ECO:0000313" key="1">
    <source>
        <dbReference type="EMBL" id="QDU43519.1"/>
    </source>
</evidence>
<sequence length="73" mass="8058">MATATLENELDTIGYTAGMIWHFLGDNGPTTMTQLVKAIDAPRDKVMQGVGWLAREGKICYEEGSRSKTIRLV</sequence>
<protein>
    <recommendedName>
        <fullName evidence="3">Winged helix-turn-helix domain-containing protein</fullName>
    </recommendedName>
</protein>
<dbReference type="KEGG" id="sdyn:Mal52_19950"/>
<gene>
    <name evidence="1" type="ORF">Mal52_19950</name>
</gene>
<organism evidence="1 2">
    <name type="scientific">Symmachiella dynata</name>
    <dbReference type="NCBI Taxonomy" id="2527995"/>
    <lineage>
        <taxon>Bacteria</taxon>
        <taxon>Pseudomonadati</taxon>
        <taxon>Planctomycetota</taxon>
        <taxon>Planctomycetia</taxon>
        <taxon>Planctomycetales</taxon>
        <taxon>Planctomycetaceae</taxon>
        <taxon>Symmachiella</taxon>
    </lineage>
</organism>
<dbReference type="Gene3D" id="1.10.10.10">
    <property type="entry name" value="Winged helix-like DNA-binding domain superfamily/Winged helix DNA-binding domain"/>
    <property type="match status" value="1"/>
</dbReference>
<dbReference type="Pfam" id="PF10771">
    <property type="entry name" value="DUF2582"/>
    <property type="match status" value="1"/>
</dbReference>
<dbReference type="InterPro" id="IPR019707">
    <property type="entry name" value="DUF2582"/>
</dbReference>
<reference evidence="1 2" key="1">
    <citation type="submission" date="2019-02" db="EMBL/GenBank/DDBJ databases">
        <title>Deep-cultivation of Planctomycetes and their phenomic and genomic characterization uncovers novel biology.</title>
        <authorList>
            <person name="Wiegand S."/>
            <person name="Jogler M."/>
            <person name="Boedeker C."/>
            <person name="Pinto D."/>
            <person name="Vollmers J."/>
            <person name="Rivas-Marin E."/>
            <person name="Kohn T."/>
            <person name="Peeters S.H."/>
            <person name="Heuer A."/>
            <person name="Rast P."/>
            <person name="Oberbeckmann S."/>
            <person name="Bunk B."/>
            <person name="Jeske O."/>
            <person name="Meyerdierks A."/>
            <person name="Storesund J.E."/>
            <person name="Kallscheuer N."/>
            <person name="Luecker S."/>
            <person name="Lage O.M."/>
            <person name="Pohl T."/>
            <person name="Merkel B.J."/>
            <person name="Hornburger P."/>
            <person name="Mueller R.-W."/>
            <person name="Bruemmer F."/>
            <person name="Labrenz M."/>
            <person name="Spormann A.M."/>
            <person name="Op den Camp H."/>
            <person name="Overmann J."/>
            <person name="Amann R."/>
            <person name="Jetten M.S.M."/>
            <person name="Mascher T."/>
            <person name="Medema M.H."/>
            <person name="Devos D.P."/>
            <person name="Kaster A.-K."/>
            <person name="Ovreas L."/>
            <person name="Rohde M."/>
            <person name="Galperin M.Y."/>
            <person name="Jogler C."/>
        </authorList>
    </citation>
    <scope>NUCLEOTIDE SEQUENCE [LARGE SCALE GENOMIC DNA]</scope>
    <source>
        <strain evidence="1 2">Mal52</strain>
    </source>
</reference>
<dbReference type="EMBL" id="CP036276">
    <property type="protein sequence ID" value="QDU43519.1"/>
    <property type="molecule type" value="Genomic_DNA"/>
</dbReference>
<dbReference type="InterPro" id="IPR036390">
    <property type="entry name" value="WH_DNA-bd_sf"/>
</dbReference>
<evidence type="ECO:0008006" key="3">
    <source>
        <dbReference type="Google" id="ProtNLM"/>
    </source>
</evidence>